<evidence type="ECO:0000256" key="7">
    <source>
        <dbReference type="ARBA" id="ARBA00022475"/>
    </source>
</evidence>
<dbReference type="PIRSF" id="PIRSF006603">
    <property type="entry name" value="DinF"/>
    <property type="match status" value="1"/>
</dbReference>
<dbReference type="STRING" id="237679.SAMN04488072_10215"/>
<dbReference type="PANTHER" id="PTHR43298">
    <property type="entry name" value="MULTIDRUG RESISTANCE PROTEIN NORM-RELATED"/>
    <property type="match status" value="1"/>
</dbReference>
<dbReference type="InterPro" id="IPR050222">
    <property type="entry name" value="MATE_MdtK"/>
</dbReference>
<gene>
    <name evidence="14" type="ORF">SAMN04488072_10215</name>
</gene>
<dbReference type="AlphaFoldDB" id="A0A1I0VWQ0"/>
<evidence type="ECO:0000256" key="3">
    <source>
        <dbReference type="ARBA" id="ARBA00010199"/>
    </source>
</evidence>
<feature type="transmembrane region" description="Helical" evidence="13">
    <location>
        <begin position="162"/>
        <end position="182"/>
    </location>
</feature>
<evidence type="ECO:0000256" key="1">
    <source>
        <dbReference type="ARBA" id="ARBA00003408"/>
    </source>
</evidence>
<keyword evidence="9 13" id="KW-1133">Transmembrane helix</keyword>
<dbReference type="Proteomes" id="UP000198642">
    <property type="component" value="Unassembled WGS sequence"/>
</dbReference>
<keyword evidence="10" id="KW-0406">Ion transport</keyword>
<evidence type="ECO:0000256" key="12">
    <source>
        <dbReference type="ARBA" id="ARBA00031636"/>
    </source>
</evidence>
<keyword evidence="7" id="KW-1003">Cell membrane</keyword>
<dbReference type="EMBL" id="FOJW01000002">
    <property type="protein sequence ID" value="SFA80628.1"/>
    <property type="molecule type" value="Genomic_DNA"/>
</dbReference>
<dbReference type="GO" id="GO:0006811">
    <property type="term" value="P:monoatomic ion transport"/>
    <property type="evidence" value="ECO:0007669"/>
    <property type="project" value="UniProtKB-KW"/>
</dbReference>
<dbReference type="PANTHER" id="PTHR43298:SF2">
    <property type="entry name" value="FMN_FAD EXPORTER YEEO-RELATED"/>
    <property type="match status" value="1"/>
</dbReference>
<feature type="transmembrane region" description="Helical" evidence="13">
    <location>
        <begin position="132"/>
        <end position="150"/>
    </location>
</feature>
<keyword evidence="6" id="KW-0050">Antiport</keyword>
<name>A0A1I0VWQ0_9BACI</name>
<evidence type="ECO:0000256" key="10">
    <source>
        <dbReference type="ARBA" id="ARBA00023065"/>
    </source>
</evidence>
<dbReference type="GO" id="GO:0005886">
    <property type="term" value="C:plasma membrane"/>
    <property type="evidence" value="ECO:0007669"/>
    <property type="project" value="UniProtKB-SubCell"/>
</dbReference>
<dbReference type="InterPro" id="IPR048279">
    <property type="entry name" value="MdtK-like"/>
</dbReference>
<dbReference type="RefSeq" id="WP_090233259.1">
    <property type="nucleotide sequence ID" value="NZ_FOJW01000002.1"/>
</dbReference>
<evidence type="ECO:0000256" key="11">
    <source>
        <dbReference type="ARBA" id="ARBA00023136"/>
    </source>
</evidence>
<evidence type="ECO:0000256" key="13">
    <source>
        <dbReference type="SAM" id="Phobius"/>
    </source>
</evidence>
<evidence type="ECO:0000256" key="6">
    <source>
        <dbReference type="ARBA" id="ARBA00022449"/>
    </source>
</evidence>
<evidence type="ECO:0000256" key="8">
    <source>
        <dbReference type="ARBA" id="ARBA00022692"/>
    </source>
</evidence>
<reference evidence="14 15" key="1">
    <citation type="submission" date="2016-10" db="EMBL/GenBank/DDBJ databases">
        <authorList>
            <person name="de Groot N.N."/>
        </authorList>
    </citation>
    <scope>NUCLEOTIDE SEQUENCE [LARGE SCALE GENOMIC DNA]</scope>
    <source>
        <strain evidence="14 15">CGMCC 1.3702</strain>
    </source>
</reference>
<keyword evidence="8 13" id="KW-0812">Transmembrane</keyword>
<organism evidence="14 15">
    <name type="scientific">Lentibacillus halodurans</name>
    <dbReference type="NCBI Taxonomy" id="237679"/>
    <lineage>
        <taxon>Bacteria</taxon>
        <taxon>Bacillati</taxon>
        <taxon>Bacillota</taxon>
        <taxon>Bacilli</taxon>
        <taxon>Bacillales</taxon>
        <taxon>Bacillaceae</taxon>
        <taxon>Lentibacillus</taxon>
    </lineage>
</organism>
<dbReference type="InterPro" id="IPR002528">
    <property type="entry name" value="MATE_fam"/>
</dbReference>
<evidence type="ECO:0000313" key="15">
    <source>
        <dbReference type="Proteomes" id="UP000198642"/>
    </source>
</evidence>
<feature type="transmembrane region" description="Helical" evidence="13">
    <location>
        <begin position="56"/>
        <end position="81"/>
    </location>
</feature>
<feature type="transmembrane region" description="Helical" evidence="13">
    <location>
        <begin position="194"/>
        <end position="215"/>
    </location>
</feature>
<feature type="transmembrane region" description="Helical" evidence="13">
    <location>
        <begin position="359"/>
        <end position="377"/>
    </location>
</feature>
<evidence type="ECO:0000256" key="2">
    <source>
        <dbReference type="ARBA" id="ARBA00004651"/>
    </source>
</evidence>
<keyword evidence="15" id="KW-1185">Reference proteome</keyword>
<comment type="similarity">
    <text evidence="3">Belongs to the multi antimicrobial extrusion (MATE) (TC 2.A.66.1) family.</text>
</comment>
<evidence type="ECO:0000256" key="9">
    <source>
        <dbReference type="ARBA" id="ARBA00022989"/>
    </source>
</evidence>
<feature type="transmembrane region" description="Helical" evidence="13">
    <location>
        <begin position="389"/>
        <end position="412"/>
    </location>
</feature>
<dbReference type="Pfam" id="PF01554">
    <property type="entry name" value="MatE"/>
    <property type="match status" value="2"/>
</dbReference>
<evidence type="ECO:0000256" key="5">
    <source>
        <dbReference type="ARBA" id="ARBA00022448"/>
    </source>
</evidence>
<keyword evidence="11 13" id="KW-0472">Membrane</keyword>
<evidence type="ECO:0000256" key="4">
    <source>
        <dbReference type="ARBA" id="ARBA00020268"/>
    </source>
</evidence>
<sequence>MYETSTLKDKLKLFAVILVPILITQVGLYLMNFFDTVMSGRAGAEDLAGVAIGSSLWVPIFTGVNGIFLAITPIIAHLIGAKADDKVPEKIQQGIYLAIGLAIVTITIGAFVLNPALNLMDLEHDVRHIAKYYLITLSSGIIPLFMFNTLRSFIDALGQTRISMIIILTTLPLNLFFNYIFIFGKLGLPALGGIGAGIATALTYWLSCGIAVGFIHNIYPFRQYTILSGWTHPSVKAWWEQLKIGIPIGFAIFFETSIFSAVTLLMSVYSTYTIAAHQAAMNFATMLYMIPLSVGMALTIAIGFESGAKRFDHAKTYSFIGISGGLIIALFAGIVLYVFNDPVAQLYNSNPQVVELTKQFIYFAIVYQFADGFGAPVQGALRGYKDVNMTLVMALISYWVIGLPSGWLLANFTALEPFGYWVGIIIGLSAGAFTLSLRLLCLQKKYSKLARSH</sequence>
<keyword evidence="5" id="KW-0813">Transport</keyword>
<feature type="transmembrane region" description="Helical" evidence="13">
    <location>
        <begin position="286"/>
        <end position="304"/>
    </location>
</feature>
<proteinExistence type="inferred from homology"/>
<dbReference type="GO" id="GO:0042910">
    <property type="term" value="F:xenobiotic transmembrane transporter activity"/>
    <property type="evidence" value="ECO:0007669"/>
    <property type="project" value="InterPro"/>
</dbReference>
<dbReference type="GO" id="GO:0015297">
    <property type="term" value="F:antiporter activity"/>
    <property type="evidence" value="ECO:0007669"/>
    <property type="project" value="UniProtKB-KW"/>
</dbReference>
<feature type="transmembrane region" description="Helical" evidence="13">
    <location>
        <begin position="12"/>
        <end position="31"/>
    </location>
</feature>
<dbReference type="NCBIfam" id="TIGR00797">
    <property type="entry name" value="matE"/>
    <property type="match status" value="1"/>
</dbReference>
<protein>
    <recommendedName>
        <fullName evidence="4">Probable multidrug resistance protein NorM</fullName>
    </recommendedName>
    <alternativeName>
        <fullName evidence="12">Multidrug-efflux transporter</fullName>
    </alternativeName>
</protein>
<evidence type="ECO:0000313" key="14">
    <source>
        <dbReference type="EMBL" id="SFA80628.1"/>
    </source>
</evidence>
<feature type="transmembrane region" description="Helical" evidence="13">
    <location>
        <begin position="244"/>
        <end position="266"/>
    </location>
</feature>
<dbReference type="OrthoDB" id="9780160at2"/>
<accession>A0A1I0VWQ0</accession>
<feature type="transmembrane region" description="Helical" evidence="13">
    <location>
        <begin position="93"/>
        <end position="112"/>
    </location>
</feature>
<comment type="function">
    <text evidence="1">Multidrug efflux pump.</text>
</comment>
<comment type="subcellular location">
    <subcellularLocation>
        <location evidence="2">Cell membrane</location>
        <topology evidence="2">Multi-pass membrane protein</topology>
    </subcellularLocation>
</comment>
<feature type="transmembrane region" description="Helical" evidence="13">
    <location>
        <begin position="316"/>
        <end position="339"/>
    </location>
</feature>
<dbReference type="CDD" id="cd13131">
    <property type="entry name" value="MATE_NorM_like"/>
    <property type="match status" value="1"/>
</dbReference>
<feature type="transmembrane region" description="Helical" evidence="13">
    <location>
        <begin position="418"/>
        <end position="441"/>
    </location>
</feature>